<evidence type="ECO:0000313" key="3">
    <source>
        <dbReference type="Proteomes" id="UP000693970"/>
    </source>
</evidence>
<proteinExistence type="predicted"/>
<dbReference type="EMBL" id="JAGRRH010000001">
    <property type="protein sequence ID" value="KAG7374612.1"/>
    <property type="molecule type" value="Genomic_DNA"/>
</dbReference>
<reference evidence="2" key="1">
    <citation type="journal article" date="2021" name="Sci. Rep.">
        <title>Diploid genomic architecture of Nitzschia inconspicua, an elite biomass production diatom.</title>
        <authorList>
            <person name="Oliver A."/>
            <person name="Podell S."/>
            <person name="Pinowska A."/>
            <person name="Traller J.C."/>
            <person name="Smith S.R."/>
            <person name="McClure R."/>
            <person name="Beliaev A."/>
            <person name="Bohutskyi P."/>
            <person name="Hill E.A."/>
            <person name="Rabines A."/>
            <person name="Zheng H."/>
            <person name="Allen L.Z."/>
            <person name="Kuo A."/>
            <person name="Grigoriev I.V."/>
            <person name="Allen A.E."/>
            <person name="Hazlebeck D."/>
            <person name="Allen E.E."/>
        </authorList>
    </citation>
    <scope>NUCLEOTIDE SEQUENCE</scope>
    <source>
        <strain evidence="2">Hildebrandi</strain>
    </source>
</reference>
<dbReference type="OrthoDB" id="18431at2759"/>
<feature type="chain" id="PRO_5039887410" evidence="1">
    <location>
        <begin position="20"/>
        <end position="552"/>
    </location>
</feature>
<gene>
    <name evidence="2" type="ORF">IV203_013707</name>
</gene>
<reference evidence="2" key="2">
    <citation type="submission" date="2021-04" db="EMBL/GenBank/DDBJ databases">
        <authorList>
            <person name="Podell S."/>
        </authorList>
    </citation>
    <scope>NUCLEOTIDE SEQUENCE</scope>
    <source>
        <strain evidence="2">Hildebrandi</strain>
    </source>
</reference>
<keyword evidence="1" id="KW-0732">Signal</keyword>
<keyword evidence="2" id="KW-0378">Hydrolase</keyword>
<protein>
    <submittedName>
        <fullName evidence="2">Glycosyl hydrolase family 39 protein</fullName>
    </submittedName>
</protein>
<comment type="caution">
    <text evidence="2">The sequence shown here is derived from an EMBL/GenBank/DDBJ whole genome shotgun (WGS) entry which is preliminary data.</text>
</comment>
<accession>A0A9K3M616</accession>
<organism evidence="2 3">
    <name type="scientific">Nitzschia inconspicua</name>
    <dbReference type="NCBI Taxonomy" id="303405"/>
    <lineage>
        <taxon>Eukaryota</taxon>
        <taxon>Sar</taxon>
        <taxon>Stramenopiles</taxon>
        <taxon>Ochrophyta</taxon>
        <taxon>Bacillariophyta</taxon>
        <taxon>Bacillariophyceae</taxon>
        <taxon>Bacillariophycidae</taxon>
        <taxon>Bacillariales</taxon>
        <taxon>Bacillariaceae</taxon>
        <taxon>Nitzschia</taxon>
    </lineage>
</organism>
<dbReference type="GO" id="GO:0016787">
    <property type="term" value="F:hydrolase activity"/>
    <property type="evidence" value="ECO:0007669"/>
    <property type="project" value="UniProtKB-KW"/>
</dbReference>
<dbReference type="Proteomes" id="UP000693970">
    <property type="component" value="Unassembled WGS sequence"/>
</dbReference>
<evidence type="ECO:0000313" key="2">
    <source>
        <dbReference type="EMBL" id="KAG7374612.1"/>
    </source>
</evidence>
<feature type="signal peptide" evidence="1">
    <location>
        <begin position="1"/>
        <end position="19"/>
    </location>
</feature>
<sequence length="552" mass="61692">MLLIVVSFFVAVTISVSSGSVVVVSPNEEGNHIVHVNFDNVTTISQTTATLQVVSNPILDTKYSPIAPTLFDNLAALKADLVRYAAWYPYPVVGVAELEPPDVETRTTSWKFSDELQQQFLDVWKSVVTKGGQRLVITFSTQPAWMFNTTDWSYSNDTSRSDWRYARGTWMPSTTRLVADYYARLASWMVLGEFQDELGNTITGGPKFGLGKENGGVTHWEIFNEPEAEHHLTPHQYNLLYDAIVRAIRNAVDPDHTIEFVGMALALHREWDWWKTFLNPSNHAVDVQDAVANGYASFHFYGRFSSRTNVSTYQEVWERVDDFEDEVDQIIALRDELSPTTKLAVNELGVIPNDDNQKGAPDVPPIYYNMAAAVYTALLLKLSSRGVDIVGSSQYCGCPDIPEWGIPDRQYPGVSMTNWTTGSGNPRYWALKMMNEKVGPGDSIVYTSIISPKQRGRNSDVIAQARVTAQGCKLVILVNKSDQKRRVTLPFIEFMDRSGGNITHKVSVVDALSHDGPWREYTIQSPLVTLNGFAVAVIEVVGAEKTSYEYST</sequence>
<dbReference type="AlphaFoldDB" id="A0A9K3M616"/>
<keyword evidence="3" id="KW-1185">Reference proteome</keyword>
<name>A0A9K3M616_9STRA</name>
<evidence type="ECO:0000256" key="1">
    <source>
        <dbReference type="SAM" id="SignalP"/>
    </source>
</evidence>